<accession>A0A1M7UVM8</accession>
<protein>
    <submittedName>
        <fullName evidence="1">Uncharacterized protein</fullName>
    </submittedName>
</protein>
<dbReference type="Proteomes" id="UP000184096">
    <property type="component" value="Chromosome I"/>
</dbReference>
<dbReference type="EMBL" id="LT670849">
    <property type="protein sequence ID" value="SHN86998.1"/>
    <property type="molecule type" value="Genomic_DNA"/>
</dbReference>
<evidence type="ECO:0000313" key="1">
    <source>
        <dbReference type="EMBL" id="SHN86998.1"/>
    </source>
</evidence>
<evidence type="ECO:0000313" key="2">
    <source>
        <dbReference type="Proteomes" id="UP000184096"/>
    </source>
</evidence>
<proteinExistence type="predicted"/>
<keyword evidence="2" id="KW-1185">Reference proteome</keyword>
<dbReference type="AlphaFoldDB" id="A0A1M7UVM8"/>
<organism evidence="1 2">
    <name type="scientific">Bradyrhizobium erythrophlei</name>
    <dbReference type="NCBI Taxonomy" id="1437360"/>
    <lineage>
        <taxon>Bacteria</taxon>
        <taxon>Pseudomonadati</taxon>
        <taxon>Pseudomonadota</taxon>
        <taxon>Alphaproteobacteria</taxon>
        <taxon>Hyphomicrobiales</taxon>
        <taxon>Nitrobacteraceae</taxon>
        <taxon>Bradyrhizobium</taxon>
    </lineage>
</organism>
<gene>
    <name evidence="1" type="ORF">SAMN05444170_6954</name>
</gene>
<sequence>MAERRRAKQTLSLKDRLAVFAHEARSKASQLGPGRERDDLLKRARQADTAAHLDDWANSPGLRPPE</sequence>
<reference evidence="2" key="1">
    <citation type="submission" date="2016-11" db="EMBL/GenBank/DDBJ databases">
        <authorList>
            <person name="Varghese N."/>
            <person name="Submissions S."/>
        </authorList>
    </citation>
    <scope>NUCLEOTIDE SEQUENCE [LARGE SCALE GENOMIC DNA]</scope>
    <source>
        <strain evidence="2">GAS401</strain>
    </source>
</reference>
<name>A0A1M7UVM8_9BRAD</name>